<dbReference type="eggNOG" id="COG3659">
    <property type="taxonomic scope" value="Bacteria"/>
</dbReference>
<gene>
    <name evidence="4" type="ORF">GMO_23940</name>
</gene>
<reference evidence="4 5" key="1">
    <citation type="submission" date="2011-10" db="EMBL/GenBank/DDBJ databases">
        <title>Genome sequence of Gluconobacter morbifer G707, isolated from Drosophila gut.</title>
        <authorList>
            <person name="Lee W.-J."/>
            <person name="Kim E.-K."/>
        </authorList>
    </citation>
    <scope>NUCLEOTIDE SEQUENCE [LARGE SCALE GENOMIC DNA]</scope>
    <source>
        <strain evidence="4 5">G707</strain>
    </source>
</reference>
<feature type="compositionally biased region" description="Polar residues" evidence="3">
    <location>
        <begin position="75"/>
        <end position="88"/>
    </location>
</feature>
<feature type="compositionally biased region" description="Low complexity" evidence="3">
    <location>
        <begin position="62"/>
        <end position="74"/>
    </location>
</feature>
<dbReference type="Gene3D" id="2.40.160.180">
    <property type="entry name" value="Carbohydrate-selective porin OprB"/>
    <property type="match status" value="1"/>
</dbReference>
<organism evidence="4 5">
    <name type="scientific">Gluconobacter morbifer G707</name>
    <dbReference type="NCBI Taxonomy" id="1088869"/>
    <lineage>
        <taxon>Bacteria</taxon>
        <taxon>Pseudomonadati</taxon>
        <taxon>Pseudomonadota</taxon>
        <taxon>Alphaproteobacteria</taxon>
        <taxon>Acetobacterales</taxon>
        <taxon>Acetobacteraceae</taxon>
        <taxon>Gluconobacter</taxon>
    </lineage>
</organism>
<dbReference type="STRING" id="1088869.GMO_23940"/>
<dbReference type="GO" id="GO:0008643">
    <property type="term" value="P:carbohydrate transport"/>
    <property type="evidence" value="ECO:0007669"/>
    <property type="project" value="InterPro"/>
</dbReference>
<dbReference type="PATRIC" id="fig|1088869.3.peg.2387"/>
<name>G6XLZ4_9PROT</name>
<evidence type="ECO:0000256" key="2">
    <source>
        <dbReference type="RuleBase" id="RU363072"/>
    </source>
</evidence>
<dbReference type="Proteomes" id="UP000004949">
    <property type="component" value="Unassembled WGS sequence"/>
</dbReference>
<comment type="similarity">
    <text evidence="1 2">Belongs to the OprB family.</text>
</comment>
<feature type="region of interest" description="Disordered" evidence="3">
    <location>
        <begin position="55"/>
        <end position="112"/>
    </location>
</feature>
<sequence length="545" mass="60459">MRMFIGTEMLKYLVQKRCSGGGRKKRKHLRCILLYSILLTSFLCFDSDLFAKGVPPTPTPTPTQTQTQTLGPQQNASTPLNSVQQNAPPQADIPPGFFTPYPAPPLTPPGTGMSPITEGPPSIFQDPFGMTTWLRKHGIGFHVDNTNEYAGALQAPTRGPHYTNYRRGSSNAGQYSANLTIDWEHLANVKGFVTHMTTVGRYGTTANRMFGDWLAHSSEIYGGGGNVVVHLVSLYGEESLLGGRLLIAGGRMSQMSDFASSPIFCSFQNNSFCGRPKAAADSTYYGSYPASTWAFRMKGRPRKDLYIQAGVYFAENGIYMDAEHRTGFKLNGANIVGYEIPVEAQWEPHFGAHHDLPGHYKLGFVYDDVRRPDNYYNTIGQSYYVYGGTQLMRNSSWQTYFMFDQKLMAYSHRPKSSGLTFMGGYIYNSPHTAVRDFEVYGALISQGLIPGRPQDSFGVAFSYVSIAPGTRDTTLAMVKAGKYSGMPNHATGVQTNAEVLEVDYSIYVMRGVTFRPDFQYYMNPNGQVGLRNSAMLGFKSYVSFF</sequence>
<keyword evidence="5" id="KW-1185">Reference proteome</keyword>
<dbReference type="PANTHER" id="PTHR37944">
    <property type="entry name" value="PORIN B"/>
    <property type="match status" value="1"/>
</dbReference>
<dbReference type="InterPro" id="IPR052932">
    <property type="entry name" value="OprB_Porin"/>
</dbReference>
<evidence type="ECO:0000313" key="4">
    <source>
        <dbReference type="EMBL" id="EHH67399.1"/>
    </source>
</evidence>
<comment type="caution">
    <text evidence="4">The sequence shown here is derived from an EMBL/GenBank/DDBJ whole genome shotgun (WGS) entry which is preliminary data.</text>
</comment>
<proteinExistence type="inferred from homology"/>
<dbReference type="InterPro" id="IPR007049">
    <property type="entry name" value="Carb-sel_porin_OprB"/>
</dbReference>
<evidence type="ECO:0000313" key="5">
    <source>
        <dbReference type="Proteomes" id="UP000004949"/>
    </source>
</evidence>
<dbReference type="GO" id="GO:0016020">
    <property type="term" value="C:membrane"/>
    <property type="evidence" value="ECO:0007669"/>
    <property type="project" value="InterPro"/>
</dbReference>
<evidence type="ECO:0000256" key="3">
    <source>
        <dbReference type="SAM" id="MobiDB-lite"/>
    </source>
</evidence>
<dbReference type="Pfam" id="PF04966">
    <property type="entry name" value="OprB"/>
    <property type="match status" value="1"/>
</dbReference>
<evidence type="ECO:0000256" key="1">
    <source>
        <dbReference type="ARBA" id="ARBA00008769"/>
    </source>
</evidence>
<dbReference type="AlphaFoldDB" id="G6XLZ4"/>
<dbReference type="PANTHER" id="PTHR37944:SF1">
    <property type="entry name" value="PORIN B"/>
    <property type="match status" value="1"/>
</dbReference>
<dbReference type="EMBL" id="AGQV01000010">
    <property type="protein sequence ID" value="EHH67399.1"/>
    <property type="molecule type" value="Genomic_DNA"/>
</dbReference>
<accession>G6XLZ4</accession>
<dbReference type="GO" id="GO:0015288">
    <property type="term" value="F:porin activity"/>
    <property type="evidence" value="ECO:0007669"/>
    <property type="project" value="InterPro"/>
</dbReference>
<dbReference type="InterPro" id="IPR038673">
    <property type="entry name" value="OprB_sf"/>
</dbReference>
<protein>
    <submittedName>
        <fullName evidence="4">Putative carbohydrate-selective porin</fullName>
    </submittedName>
</protein>